<proteinExistence type="predicted"/>
<accession>A0A6N9HHU7</accession>
<protein>
    <submittedName>
        <fullName evidence="2">Uncharacterized protein</fullName>
    </submittedName>
</protein>
<evidence type="ECO:0000313" key="3">
    <source>
        <dbReference type="Proteomes" id="UP000448575"/>
    </source>
</evidence>
<feature type="region of interest" description="Disordered" evidence="1">
    <location>
        <begin position="1"/>
        <end position="23"/>
    </location>
</feature>
<dbReference type="AlphaFoldDB" id="A0A6N9HHU7"/>
<sequence>MKLDEHAPRLGSQDTGTASGAAPSHDISTEIVLDILGRYQVNLDTNSFPATLYAESLIYMLYWFHRLRDPIRKNGIENYIASYLNIDPRSEVIAALLSDQELKMRAKDRIEQGTLVRRTVDVLVMRESPSGKEFLVLDRAFFPAGIALPGGLLQEEDELNDVGIPGDILAALRITASKVLRAAAIQYGISERNGRKYYFSATEAGKEARVYMDRTISHGFRDHLRHITAPSDPRHIVDTIGFLVEISDTDGVQGRWVAESLVTTPDTRTGIFAFRHHKQIVAALLAKNFTKTEGVSHHEWIRKTVASPLDVYRDIRARFSQNNDKPDTPIIELLPVIEYVRSQLNSPMVEESCRNNAALGIMRDQVLHKLHHVTIENGPMCPYAPTLRILFEAVGFFDVVWRAKKNLSTHFQKNYWYRYESLMSRIPEAIIIPTFDNISATDLMKVRGTAIYFVGVSTEPVYVDEFWQSPLEFLIHDLNHAWKMLDMDDRFLQSHPDMNRDKLMEASCSFIRDYLATIAVQKSDTELKKEIKKLKKILLFEVGHEDGRPLLPGIIAETLLEAEGYEFPDNVVRYDACESQAYLERRIIGGITALSYVRHKLQHGFFDQTDSQNIQIVSPKFRTVEWIVAAAVELLREMHAVIPPEIQAEGLTEYLMRQACSRGPAILHAPENLDPVIENYGDGTILDSSTEVAMP</sequence>
<keyword evidence="3" id="KW-1185">Reference proteome</keyword>
<dbReference type="RefSeq" id="WP_161026037.1">
    <property type="nucleotide sequence ID" value="NZ_WWCJ01000008.1"/>
</dbReference>
<evidence type="ECO:0000313" key="2">
    <source>
        <dbReference type="EMBL" id="MYN03060.1"/>
    </source>
</evidence>
<gene>
    <name evidence="2" type="ORF">GTP41_13200</name>
</gene>
<dbReference type="EMBL" id="WWCJ01000008">
    <property type="protein sequence ID" value="MYN03060.1"/>
    <property type="molecule type" value="Genomic_DNA"/>
</dbReference>
<dbReference type="Proteomes" id="UP000448575">
    <property type="component" value="Unassembled WGS sequence"/>
</dbReference>
<reference evidence="2 3" key="1">
    <citation type="submission" date="2019-12" db="EMBL/GenBank/DDBJ databases">
        <title>Novel species isolated from a subtropical stream in China.</title>
        <authorList>
            <person name="Lu H."/>
        </authorList>
    </citation>
    <scope>NUCLEOTIDE SEQUENCE [LARGE SCALE GENOMIC DNA]</scope>
    <source>
        <strain evidence="2 3">DS3</strain>
    </source>
</reference>
<name>A0A6N9HHU7_9BURK</name>
<comment type="caution">
    <text evidence="2">The sequence shown here is derived from an EMBL/GenBank/DDBJ whole genome shotgun (WGS) entry which is preliminary data.</text>
</comment>
<evidence type="ECO:0000256" key="1">
    <source>
        <dbReference type="SAM" id="MobiDB-lite"/>
    </source>
</evidence>
<organism evidence="2 3">
    <name type="scientific">Pseudoduganella guangdongensis</name>
    <dbReference type="NCBI Taxonomy" id="2692179"/>
    <lineage>
        <taxon>Bacteria</taxon>
        <taxon>Pseudomonadati</taxon>
        <taxon>Pseudomonadota</taxon>
        <taxon>Betaproteobacteria</taxon>
        <taxon>Burkholderiales</taxon>
        <taxon>Oxalobacteraceae</taxon>
        <taxon>Telluria group</taxon>
        <taxon>Pseudoduganella</taxon>
    </lineage>
</organism>